<proteinExistence type="predicted"/>
<dbReference type="EMBL" id="KN831791">
    <property type="protein sequence ID" value="KIM38297.1"/>
    <property type="molecule type" value="Genomic_DNA"/>
</dbReference>
<dbReference type="HOGENOM" id="CLU_2146168_0_0_1"/>
<protein>
    <submittedName>
        <fullName evidence="2">Uncharacterized protein</fullName>
    </submittedName>
</protein>
<keyword evidence="1" id="KW-1133">Transmembrane helix</keyword>
<name>A0A0C2YBA4_HEBCY</name>
<reference evidence="2 3" key="1">
    <citation type="submission" date="2014-04" db="EMBL/GenBank/DDBJ databases">
        <authorList>
            <consortium name="DOE Joint Genome Institute"/>
            <person name="Kuo A."/>
            <person name="Gay G."/>
            <person name="Dore J."/>
            <person name="Kohler A."/>
            <person name="Nagy L.G."/>
            <person name="Floudas D."/>
            <person name="Copeland A."/>
            <person name="Barry K.W."/>
            <person name="Cichocki N."/>
            <person name="Veneault-Fourrey C."/>
            <person name="LaButti K."/>
            <person name="Lindquist E.A."/>
            <person name="Lipzen A."/>
            <person name="Lundell T."/>
            <person name="Morin E."/>
            <person name="Murat C."/>
            <person name="Sun H."/>
            <person name="Tunlid A."/>
            <person name="Henrissat B."/>
            <person name="Grigoriev I.V."/>
            <person name="Hibbett D.S."/>
            <person name="Martin F."/>
            <person name="Nordberg H.P."/>
            <person name="Cantor M.N."/>
            <person name="Hua S.X."/>
        </authorList>
    </citation>
    <scope>NUCLEOTIDE SEQUENCE [LARGE SCALE GENOMIC DNA]</scope>
    <source>
        <strain evidence="3">h7</strain>
    </source>
</reference>
<keyword evidence="1" id="KW-0472">Membrane</keyword>
<sequence>MNRFLARNGKKRVWWKQTYLRPSNVWGNEEFDVSVSENPQYHPPEIPLSKATPAFEELGRSFFLTLFILCPRVATVFACVDVFCVVLLLPPFVWEKTGKDEDGLDTQLFEST</sequence>
<gene>
    <name evidence="2" type="ORF">M413DRAFT_244137</name>
</gene>
<dbReference type="Proteomes" id="UP000053424">
    <property type="component" value="Unassembled WGS sequence"/>
</dbReference>
<evidence type="ECO:0000313" key="2">
    <source>
        <dbReference type="EMBL" id="KIM38297.1"/>
    </source>
</evidence>
<dbReference type="AlphaFoldDB" id="A0A0C2YBA4"/>
<evidence type="ECO:0000256" key="1">
    <source>
        <dbReference type="SAM" id="Phobius"/>
    </source>
</evidence>
<keyword evidence="1" id="KW-0812">Transmembrane</keyword>
<evidence type="ECO:0000313" key="3">
    <source>
        <dbReference type="Proteomes" id="UP000053424"/>
    </source>
</evidence>
<organism evidence="2 3">
    <name type="scientific">Hebeloma cylindrosporum</name>
    <dbReference type="NCBI Taxonomy" id="76867"/>
    <lineage>
        <taxon>Eukaryota</taxon>
        <taxon>Fungi</taxon>
        <taxon>Dikarya</taxon>
        <taxon>Basidiomycota</taxon>
        <taxon>Agaricomycotina</taxon>
        <taxon>Agaricomycetes</taxon>
        <taxon>Agaricomycetidae</taxon>
        <taxon>Agaricales</taxon>
        <taxon>Agaricineae</taxon>
        <taxon>Hymenogastraceae</taxon>
        <taxon>Hebeloma</taxon>
    </lineage>
</organism>
<reference evidence="3" key="2">
    <citation type="submission" date="2015-01" db="EMBL/GenBank/DDBJ databases">
        <title>Evolutionary Origins and Diversification of the Mycorrhizal Mutualists.</title>
        <authorList>
            <consortium name="DOE Joint Genome Institute"/>
            <consortium name="Mycorrhizal Genomics Consortium"/>
            <person name="Kohler A."/>
            <person name="Kuo A."/>
            <person name="Nagy L.G."/>
            <person name="Floudas D."/>
            <person name="Copeland A."/>
            <person name="Barry K.W."/>
            <person name="Cichocki N."/>
            <person name="Veneault-Fourrey C."/>
            <person name="LaButti K."/>
            <person name="Lindquist E.A."/>
            <person name="Lipzen A."/>
            <person name="Lundell T."/>
            <person name="Morin E."/>
            <person name="Murat C."/>
            <person name="Riley R."/>
            <person name="Ohm R."/>
            <person name="Sun H."/>
            <person name="Tunlid A."/>
            <person name="Henrissat B."/>
            <person name="Grigoriev I.V."/>
            <person name="Hibbett D.S."/>
            <person name="Martin F."/>
        </authorList>
    </citation>
    <scope>NUCLEOTIDE SEQUENCE [LARGE SCALE GENOMIC DNA]</scope>
    <source>
        <strain evidence="3">h7</strain>
    </source>
</reference>
<feature type="transmembrane region" description="Helical" evidence="1">
    <location>
        <begin position="62"/>
        <end position="89"/>
    </location>
</feature>
<accession>A0A0C2YBA4</accession>
<keyword evidence="3" id="KW-1185">Reference proteome</keyword>